<keyword evidence="6" id="KW-0997">Cell inner membrane</keyword>
<evidence type="ECO:0000313" key="11">
    <source>
        <dbReference type="EMBL" id="MEW7314790.1"/>
    </source>
</evidence>
<dbReference type="Pfam" id="PF01203">
    <property type="entry name" value="T2SSN"/>
    <property type="match status" value="1"/>
</dbReference>
<evidence type="ECO:0000256" key="1">
    <source>
        <dbReference type="ARBA" id="ARBA00004533"/>
    </source>
</evidence>
<keyword evidence="9" id="KW-0472">Membrane</keyword>
<comment type="caution">
    <text evidence="11">The sequence shown here is derived from an EMBL/GenBank/DDBJ whole genome shotgun (WGS) entry which is preliminary data.</text>
</comment>
<evidence type="ECO:0000256" key="10">
    <source>
        <dbReference type="ARBA" id="ARBA00030772"/>
    </source>
</evidence>
<comment type="subcellular location">
    <subcellularLocation>
        <location evidence="1">Cell inner membrane</location>
    </subcellularLocation>
</comment>
<name>A0ABV3NZZ1_9ENTR</name>
<comment type="similarity">
    <text evidence="2">Belongs to the GSP N family.</text>
</comment>
<evidence type="ECO:0000256" key="2">
    <source>
        <dbReference type="ARBA" id="ARBA00007208"/>
    </source>
</evidence>
<keyword evidence="7" id="KW-0812">Transmembrane</keyword>
<keyword evidence="5" id="KW-1003">Cell membrane</keyword>
<evidence type="ECO:0000313" key="12">
    <source>
        <dbReference type="Proteomes" id="UP001555342"/>
    </source>
</evidence>
<evidence type="ECO:0000256" key="6">
    <source>
        <dbReference type="ARBA" id="ARBA00022519"/>
    </source>
</evidence>
<evidence type="ECO:0000256" key="9">
    <source>
        <dbReference type="ARBA" id="ARBA00023136"/>
    </source>
</evidence>
<dbReference type="InterPro" id="IPR022792">
    <property type="entry name" value="T2SS_protein-GspN"/>
</dbReference>
<evidence type="ECO:0000256" key="5">
    <source>
        <dbReference type="ARBA" id="ARBA00022475"/>
    </source>
</evidence>
<accession>A0ABV3NZZ1</accession>
<keyword evidence="4" id="KW-0813">Transport</keyword>
<proteinExistence type="inferred from homology"/>
<evidence type="ECO:0000256" key="4">
    <source>
        <dbReference type="ARBA" id="ARBA00022448"/>
    </source>
</evidence>
<dbReference type="EMBL" id="JBFMVT010000002">
    <property type="protein sequence ID" value="MEW7314790.1"/>
    <property type="molecule type" value="Genomic_DNA"/>
</dbReference>
<gene>
    <name evidence="11" type="ORF">AB1E22_19145</name>
</gene>
<evidence type="ECO:0000256" key="3">
    <source>
        <dbReference type="ARBA" id="ARBA00021563"/>
    </source>
</evidence>
<organism evidence="11 12">
    <name type="scientific">Buttiauxella gaviniae</name>
    <dbReference type="NCBI Taxonomy" id="82990"/>
    <lineage>
        <taxon>Bacteria</taxon>
        <taxon>Pseudomonadati</taxon>
        <taxon>Pseudomonadota</taxon>
        <taxon>Gammaproteobacteria</taxon>
        <taxon>Enterobacterales</taxon>
        <taxon>Enterobacteriaceae</taxon>
        <taxon>Buttiauxella</taxon>
    </lineage>
</organism>
<sequence length="246" mass="27012">MKPRYLLFPLLLSYLIALIGLMPARFVIEWLPLPAGVGLGGVSGTLWRGQAQTLRWDNQQIGPFSWTWRGLALLEGSIAAQICLADPRGIQGAGTIGWNGEWNIDDATLKLPAAVLQNALPLTLQLAGEIDARLVHLRFTPNHCLESQAFLRWKNGGVTDNAQALNTGDVRLRLRCVSTRWLADITQSSPEFNSTGQLSLKGFKAYRLQGEITPGPTFPPALLMLMTQSKGSDAPGRYTFDTSGRW</sequence>
<reference evidence="11 12" key="1">
    <citation type="submission" date="2024-07" db="EMBL/GenBank/DDBJ databases">
        <authorList>
            <person name="Wang L."/>
        </authorList>
    </citation>
    <scope>NUCLEOTIDE SEQUENCE [LARGE SCALE GENOMIC DNA]</scope>
    <source>
        <strain evidence="11 12">WL359</strain>
    </source>
</reference>
<protein>
    <recommendedName>
        <fullName evidence="3">Type II secretion system protein N</fullName>
    </recommendedName>
    <alternativeName>
        <fullName evidence="10">General secretion pathway protein N</fullName>
    </alternativeName>
</protein>
<keyword evidence="8" id="KW-0653">Protein transport</keyword>
<dbReference type="Proteomes" id="UP001555342">
    <property type="component" value="Unassembled WGS sequence"/>
</dbReference>
<dbReference type="RefSeq" id="WP_367596806.1">
    <property type="nucleotide sequence ID" value="NZ_JBFMVT010000002.1"/>
</dbReference>
<evidence type="ECO:0000256" key="8">
    <source>
        <dbReference type="ARBA" id="ARBA00022927"/>
    </source>
</evidence>
<evidence type="ECO:0000256" key="7">
    <source>
        <dbReference type="ARBA" id="ARBA00022692"/>
    </source>
</evidence>
<keyword evidence="12" id="KW-1185">Reference proteome</keyword>